<reference evidence="4 5" key="1">
    <citation type="submission" date="2019-12" db="EMBL/GenBank/DDBJ databases">
        <authorList>
            <person name="Huq M.A."/>
        </authorList>
    </citation>
    <scope>NUCLEOTIDE SEQUENCE [LARGE SCALE GENOMIC DNA]</scope>
    <source>
        <strain evidence="4 5">MAH-18</strain>
    </source>
</reference>
<feature type="region of interest" description="Disordered" evidence="1">
    <location>
        <begin position="950"/>
        <end position="971"/>
    </location>
</feature>
<keyword evidence="5" id="KW-1185">Reference proteome</keyword>
<evidence type="ECO:0000256" key="2">
    <source>
        <dbReference type="SAM" id="Phobius"/>
    </source>
</evidence>
<proteinExistence type="predicted"/>
<keyword evidence="2" id="KW-0472">Membrane</keyword>
<evidence type="ECO:0000256" key="3">
    <source>
        <dbReference type="SAM" id="SignalP"/>
    </source>
</evidence>
<evidence type="ECO:0000313" key="4">
    <source>
        <dbReference type="EMBL" id="MVQ49071.1"/>
    </source>
</evidence>
<evidence type="ECO:0000313" key="5">
    <source>
        <dbReference type="Proteomes" id="UP000473525"/>
    </source>
</evidence>
<feature type="signal peptide" evidence="3">
    <location>
        <begin position="1"/>
        <end position="36"/>
    </location>
</feature>
<protein>
    <recommendedName>
        <fullName evidence="6">Solute-binding protein family 5 domain-containing protein</fullName>
    </recommendedName>
</protein>
<sequence length="971" mass="100567">MTGRRRRQVAHTLFAAALLASCLAVVAPALTSSARAVDGGAVTRTVQATRVFYDRDGNAAEVVRQEVELQVAQTTELRGRQEIHVAWSGAVPTGGVVGDPRSSDARNQEFPFVLLQCRGVDTTGSVPDGQTRLTPETCWTQTSPERYFPAASHTPAWRFDADAAPEDRAAVVGRPATLPPACSAIGEQLTARWLPFRAAGGTTYYGGPDPGVGCTPQAPESDDAESGGMPSNTTYGITGADGTGATDFAVWTAAENASLGCSAAVDCALVAVPIVGLSCDAWGTRLPAGSPQTTKAGVPLSTSQLTTADATCRRTGAYAPGAPRSSTTTDQAVRGSLWWSPSNWRNRITVPLGFAQTGAVCDAVSKEPPLEIMGSTALNELTASWRPKFCTTDGLFTFTHVQQADSLARTLVNSGEIDAALTSAPKASGYSRPVVQAPLAFTGFAIAFNIDDANHRRRERLNLNARLVAKLLTTSYAADPVVRDNHPSIGGNPYNLTLDPEFRALNPGLAQSSNLEAAAALQLSSASSDLTWALTSWINADPEARAWLDGTPDPWGMTVNANYLKVALPVDNWTNRDAWIAPQSYQDGNACYAKSPTPFMQLIGNQPGSLSTVVLDMQFASSAVSTICRFDGYDPTTLPLRTQGRQTVGYRFVLGLVSLSAARRYNLRTAALQTTASDIDGAFTVAGRTFVEPDLAGLQAAAGLLAPSAGTWAIDDAKISTPAGRAAYPGAVPVSAVIPTRGLDQATATKLAKLLCYSRAEGQVSGPSNGQLPAGYLPVTAASGLAAQSDYVLSAIAAVRAQAGAVPSLTATPPDESEVCDFTASTSASPTPTPTPTPTSSPTASAAPTASPTATPTAEPSPTGTPSPAPASGPVVPPTGTVPSAGGKPTKPSSGPSEPPTTEAATVLTAGESSLFGRLGVPGLLLLALGCALAGTLVRWFEPISRGVASAGPAGRGLARRGRSTVRRWRR</sequence>
<keyword evidence="3" id="KW-0732">Signal</keyword>
<accession>A0A6L6XP17</accession>
<feature type="compositionally biased region" description="Basic residues" evidence="1">
    <location>
        <begin position="958"/>
        <end position="971"/>
    </location>
</feature>
<feature type="compositionally biased region" description="Low complexity" evidence="1">
    <location>
        <begin position="840"/>
        <end position="862"/>
    </location>
</feature>
<gene>
    <name evidence="4" type="ORF">GON03_07740</name>
</gene>
<feature type="transmembrane region" description="Helical" evidence="2">
    <location>
        <begin position="919"/>
        <end position="941"/>
    </location>
</feature>
<evidence type="ECO:0008006" key="6">
    <source>
        <dbReference type="Google" id="ProtNLM"/>
    </source>
</evidence>
<dbReference type="EMBL" id="WSEK01000004">
    <property type="protein sequence ID" value="MVQ49071.1"/>
    <property type="molecule type" value="Genomic_DNA"/>
</dbReference>
<feature type="region of interest" description="Disordered" evidence="1">
    <location>
        <begin position="216"/>
        <end position="235"/>
    </location>
</feature>
<dbReference type="RefSeq" id="WP_157341564.1">
    <property type="nucleotide sequence ID" value="NZ_WSEK01000004.1"/>
</dbReference>
<comment type="caution">
    <text evidence="4">The sequence shown here is derived from an EMBL/GenBank/DDBJ whole genome shotgun (WGS) entry which is preliminary data.</text>
</comment>
<keyword evidence="2" id="KW-1133">Transmembrane helix</keyword>
<dbReference type="Proteomes" id="UP000473525">
    <property type="component" value="Unassembled WGS sequence"/>
</dbReference>
<dbReference type="AlphaFoldDB" id="A0A6L6XP17"/>
<keyword evidence="2" id="KW-0812">Transmembrane</keyword>
<dbReference type="PROSITE" id="PS51257">
    <property type="entry name" value="PROKAR_LIPOPROTEIN"/>
    <property type="match status" value="1"/>
</dbReference>
<organism evidence="4 5">
    <name type="scientific">Nocardioides agri</name>
    <dbReference type="NCBI Taxonomy" id="2682843"/>
    <lineage>
        <taxon>Bacteria</taxon>
        <taxon>Bacillati</taxon>
        <taxon>Actinomycetota</taxon>
        <taxon>Actinomycetes</taxon>
        <taxon>Propionibacteriales</taxon>
        <taxon>Nocardioidaceae</taxon>
        <taxon>Nocardioides</taxon>
    </lineage>
</organism>
<feature type="compositionally biased region" description="Pro residues" evidence="1">
    <location>
        <begin position="863"/>
        <end position="877"/>
    </location>
</feature>
<feature type="compositionally biased region" description="Low complexity" evidence="1">
    <location>
        <begin position="878"/>
        <end position="903"/>
    </location>
</feature>
<evidence type="ECO:0000256" key="1">
    <source>
        <dbReference type="SAM" id="MobiDB-lite"/>
    </source>
</evidence>
<name>A0A6L6XP17_9ACTN</name>
<feature type="chain" id="PRO_5026715642" description="Solute-binding protein family 5 domain-containing protein" evidence="3">
    <location>
        <begin position="37"/>
        <end position="971"/>
    </location>
</feature>
<feature type="region of interest" description="Disordered" evidence="1">
    <location>
        <begin position="808"/>
        <end position="903"/>
    </location>
</feature>